<organism evidence="1 2">
    <name type="scientific">Mycoplasmopsis alligatoris A21JP2</name>
    <dbReference type="NCBI Taxonomy" id="747682"/>
    <lineage>
        <taxon>Bacteria</taxon>
        <taxon>Bacillati</taxon>
        <taxon>Mycoplasmatota</taxon>
        <taxon>Mycoplasmoidales</taxon>
        <taxon>Metamycoplasmataceae</taxon>
        <taxon>Mycoplasmopsis</taxon>
    </lineage>
</organism>
<dbReference type="AlphaFoldDB" id="D4XWS2"/>
<dbReference type="STRING" id="747682.MALL_0356"/>
<dbReference type="RefSeq" id="WP_005683977.1">
    <property type="nucleotide sequence ID" value="NZ_ADNC01000027.1"/>
</dbReference>
<sequence length="175" mass="20779">MGSRVTANCSICNNSYVYYFGKIKELEPIRIFLNACIKDQKDYLSKNKFTEFINNSLKNDPNFTNLDDEKKQAHINDIFEYVNQFFNDEEKELLRKNILLNYELEIYPYITIEKVKEERNIVNLPIMNLKFLGKEPYNRKYNTMAYVSFSDDQKLLTCPKDLDLTSLVTGEEEYK</sequence>
<dbReference type="OrthoDB" id="398600at2"/>
<gene>
    <name evidence="1" type="ORF">MALL_0356</name>
</gene>
<keyword evidence="2" id="KW-1185">Reference proteome</keyword>
<reference evidence="1 2" key="1">
    <citation type="submission" date="2010-03" db="EMBL/GenBank/DDBJ databases">
        <authorList>
            <person name="Glass J.I."/>
            <person name="Benders G.A."/>
            <person name="Durkin A.S."/>
            <person name="Farmerie W.G."/>
            <person name="Hlavinka K."/>
            <person name="Hostetler J."/>
            <person name="Jackson J."/>
            <person name="May M.A."/>
            <person name="Miller R.H."/>
            <person name="Paralanov V."/>
            <person name="Radune D."/>
            <person name="Szczypinski B."/>
            <person name="Brown D.R."/>
        </authorList>
    </citation>
    <scope>NUCLEOTIDE SEQUENCE [LARGE SCALE GENOMIC DNA]</scope>
    <source>
        <strain evidence="1 2">A21JP2</strain>
    </source>
</reference>
<protein>
    <submittedName>
        <fullName evidence="1">Uncharacterized protein</fullName>
    </submittedName>
</protein>
<name>D4XWS2_9BACT</name>
<dbReference type="Proteomes" id="UP000004757">
    <property type="component" value="Unassembled WGS sequence"/>
</dbReference>
<accession>D4XWS2</accession>
<evidence type="ECO:0000313" key="2">
    <source>
        <dbReference type="Proteomes" id="UP000004757"/>
    </source>
</evidence>
<evidence type="ECO:0000313" key="1">
    <source>
        <dbReference type="EMBL" id="EFF41338.1"/>
    </source>
</evidence>
<dbReference type="EMBL" id="ADNC01000027">
    <property type="protein sequence ID" value="EFF41338.1"/>
    <property type="molecule type" value="Genomic_DNA"/>
</dbReference>
<proteinExistence type="predicted"/>
<dbReference type="eggNOG" id="ENOG5032G11">
    <property type="taxonomic scope" value="Bacteria"/>
</dbReference>
<comment type="caution">
    <text evidence="1">The sequence shown here is derived from an EMBL/GenBank/DDBJ whole genome shotgun (WGS) entry which is preliminary data.</text>
</comment>